<organism evidence="2 3">
    <name type="scientific">Kalanchoe fedtschenkoi</name>
    <name type="common">Lavender scallops</name>
    <name type="synonym">South American air plant</name>
    <dbReference type="NCBI Taxonomy" id="63787"/>
    <lineage>
        <taxon>Eukaryota</taxon>
        <taxon>Viridiplantae</taxon>
        <taxon>Streptophyta</taxon>
        <taxon>Embryophyta</taxon>
        <taxon>Tracheophyta</taxon>
        <taxon>Spermatophyta</taxon>
        <taxon>Magnoliopsida</taxon>
        <taxon>eudicotyledons</taxon>
        <taxon>Gunneridae</taxon>
        <taxon>Pentapetalae</taxon>
        <taxon>Saxifragales</taxon>
        <taxon>Crassulaceae</taxon>
        <taxon>Kalanchoe</taxon>
    </lineage>
</organism>
<protein>
    <submittedName>
        <fullName evidence="2">Uncharacterized protein</fullName>
    </submittedName>
</protein>
<evidence type="ECO:0000313" key="2">
    <source>
        <dbReference type="EnsemblPlants" id="Kaladp0067s0193.1.v1.1.CDS.1"/>
    </source>
</evidence>
<dbReference type="Proteomes" id="UP000594263">
    <property type="component" value="Unplaced"/>
</dbReference>
<feature type="region of interest" description="Disordered" evidence="1">
    <location>
        <begin position="1"/>
        <end position="107"/>
    </location>
</feature>
<name>A0A7N0UGN5_KALFE</name>
<evidence type="ECO:0000256" key="1">
    <source>
        <dbReference type="SAM" id="MobiDB-lite"/>
    </source>
</evidence>
<sequence length="107" mass="11365">MASVKMFKPACDQSSEHHKPHSNSSACPSTHRRLGQQCHAAPASNTNHGKVPNHAGGAACKPHNKAGERKKRGLGSLWGKKKRPEDDSGCSSSSSSSDSESDNEKKC</sequence>
<dbReference type="EnsemblPlants" id="Kaladp0067s0193.1.v1.1">
    <property type="protein sequence ID" value="Kaladp0067s0193.1.v1.1.CDS.1"/>
    <property type="gene ID" value="Kaladp0067s0193.v1.1"/>
</dbReference>
<feature type="compositionally biased region" description="Low complexity" evidence="1">
    <location>
        <begin position="89"/>
        <end position="98"/>
    </location>
</feature>
<evidence type="ECO:0000313" key="3">
    <source>
        <dbReference type="Proteomes" id="UP000594263"/>
    </source>
</evidence>
<proteinExistence type="predicted"/>
<feature type="compositionally biased region" description="Basic residues" evidence="1">
    <location>
        <begin position="62"/>
        <end position="73"/>
    </location>
</feature>
<keyword evidence="3" id="KW-1185">Reference proteome</keyword>
<dbReference type="AlphaFoldDB" id="A0A7N0UGN5"/>
<dbReference type="Gramene" id="Kaladp0067s0193.1.v1.1">
    <property type="protein sequence ID" value="Kaladp0067s0193.1.v1.1.CDS.1"/>
    <property type="gene ID" value="Kaladp0067s0193.v1.1"/>
</dbReference>
<reference evidence="2" key="1">
    <citation type="submission" date="2021-01" db="UniProtKB">
        <authorList>
            <consortium name="EnsemblPlants"/>
        </authorList>
    </citation>
    <scope>IDENTIFICATION</scope>
</reference>
<accession>A0A7N0UGN5</accession>